<proteinExistence type="predicted"/>
<name>A0A8S4ALI6_9TELE</name>
<feature type="region of interest" description="Disordered" evidence="1">
    <location>
        <begin position="156"/>
        <end position="215"/>
    </location>
</feature>
<feature type="compositionally biased region" description="Basic and acidic residues" evidence="1">
    <location>
        <begin position="293"/>
        <end position="304"/>
    </location>
</feature>
<feature type="region of interest" description="Disordered" evidence="1">
    <location>
        <begin position="376"/>
        <end position="414"/>
    </location>
</feature>
<feature type="compositionally biased region" description="Basic and acidic residues" evidence="1">
    <location>
        <begin position="198"/>
        <end position="213"/>
    </location>
</feature>
<accession>A0A8S4ALI6</accession>
<reference evidence="2" key="1">
    <citation type="submission" date="2021-05" db="EMBL/GenBank/DDBJ databases">
        <authorList>
            <person name="Tigano A."/>
        </authorList>
    </citation>
    <scope>NUCLEOTIDE SEQUENCE</scope>
</reference>
<feature type="compositionally biased region" description="Polar residues" evidence="1">
    <location>
        <begin position="391"/>
        <end position="410"/>
    </location>
</feature>
<dbReference type="Proteomes" id="UP000677803">
    <property type="component" value="Unassembled WGS sequence"/>
</dbReference>
<feature type="region of interest" description="Disordered" evidence="1">
    <location>
        <begin position="291"/>
        <end position="315"/>
    </location>
</feature>
<evidence type="ECO:0000313" key="3">
    <source>
        <dbReference type="Proteomes" id="UP000677803"/>
    </source>
</evidence>
<evidence type="ECO:0000256" key="1">
    <source>
        <dbReference type="SAM" id="MobiDB-lite"/>
    </source>
</evidence>
<dbReference type="EMBL" id="CAJRST010003335">
    <property type="protein sequence ID" value="CAG5867132.1"/>
    <property type="molecule type" value="Genomic_DNA"/>
</dbReference>
<organism evidence="2 3">
    <name type="scientific">Menidia menidia</name>
    <name type="common">Atlantic silverside</name>
    <dbReference type="NCBI Taxonomy" id="238744"/>
    <lineage>
        <taxon>Eukaryota</taxon>
        <taxon>Metazoa</taxon>
        <taxon>Chordata</taxon>
        <taxon>Craniata</taxon>
        <taxon>Vertebrata</taxon>
        <taxon>Euteleostomi</taxon>
        <taxon>Actinopterygii</taxon>
        <taxon>Neopterygii</taxon>
        <taxon>Teleostei</taxon>
        <taxon>Neoteleostei</taxon>
        <taxon>Acanthomorphata</taxon>
        <taxon>Ovalentaria</taxon>
        <taxon>Atherinomorphae</taxon>
        <taxon>Atheriniformes</taxon>
        <taxon>Atherinopsidae</taxon>
        <taxon>Menidiinae</taxon>
        <taxon>Menidia</taxon>
    </lineage>
</organism>
<sequence length="442" mass="49201">MARERERERAGKETRTQNGAIDLKWLEIKPGAGVGERSGPMGGKATHLLQPCPHHLPAPLHSVCRSMRSVGFLLAVNPKKAADPDGVPGKVPIASAYQLTPTFGEIYNLSLDQAFILRSPKSASIIPESKKAPITSLNDYHTNFERQVLQHIKDYDDQDLDPHGKLSAPNAKTVDKKGSISSERTASAQVTDSPKSFWNRERAGKEKQREIADHNLLNESLSSSWKQSWLERSHRQVQSTSKESLAGRAMKLAKETKAGDRTADAANKVGDWMEALLVELWSQWTRCPVPRPSDTHGQRQKEELTTSGCEGEGSGTGQIEPEFIHSVKQLARVSGHFTFDLGKISRSPCYSRLRKGLLRNGNSAWKWGHCSSHEEEAKEEKEEEDPIATPHYSSKSGISEQKTPESFVQSQDEERKMKVRVIKDQDGNVLTDATGVIERWKA</sequence>
<dbReference type="AlphaFoldDB" id="A0A8S4ALI6"/>
<comment type="caution">
    <text evidence="2">The sequence shown here is derived from an EMBL/GenBank/DDBJ whole genome shotgun (WGS) entry which is preliminary data.</text>
</comment>
<gene>
    <name evidence="2" type="ORF">MMEN_LOCUS3939</name>
</gene>
<feature type="compositionally biased region" description="Polar residues" evidence="1">
    <location>
        <begin position="179"/>
        <end position="196"/>
    </location>
</feature>
<keyword evidence="3" id="KW-1185">Reference proteome</keyword>
<protein>
    <submittedName>
        <fullName evidence="2">(Atlantic silverside) hypothetical protein</fullName>
    </submittedName>
</protein>
<evidence type="ECO:0000313" key="2">
    <source>
        <dbReference type="EMBL" id="CAG5867132.1"/>
    </source>
</evidence>